<dbReference type="EMBL" id="JBAHYK010003259">
    <property type="protein sequence ID" value="KAL0563712.1"/>
    <property type="molecule type" value="Genomic_DNA"/>
</dbReference>
<name>A0ABR3ELE9_9AGAR</name>
<evidence type="ECO:0000313" key="3">
    <source>
        <dbReference type="Proteomes" id="UP001465976"/>
    </source>
</evidence>
<dbReference type="PANTHER" id="PTHR47481">
    <property type="match status" value="1"/>
</dbReference>
<organism evidence="2 3">
    <name type="scientific">Marasmius crinis-equi</name>
    <dbReference type="NCBI Taxonomy" id="585013"/>
    <lineage>
        <taxon>Eukaryota</taxon>
        <taxon>Fungi</taxon>
        <taxon>Dikarya</taxon>
        <taxon>Basidiomycota</taxon>
        <taxon>Agaricomycotina</taxon>
        <taxon>Agaricomycetes</taxon>
        <taxon>Agaricomycetidae</taxon>
        <taxon>Agaricales</taxon>
        <taxon>Marasmiineae</taxon>
        <taxon>Marasmiaceae</taxon>
        <taxon>Marasmius</taxon>
    </lineage>
</organism>
<sequence>MADLRVFSPLMMQVPKLEGETNWHPWKKDMQMVFNADGETWDIVTGVTNPGTDTAELRSHRKKDTVAFSVIRSLLSPSIRSIVDELSTSSGSTAFATLKAKYEGTTWSRRITLRKVLHSVTHDPSKPIDVYISAMKTACQQLTDIGVDVDDTYYKDLLLSNLHKDYIQVRTTLLASATGEPTLQTVTSTLSSSGPIIRFDPDAPVIKQEPMDTALALSRFDEIGSRPQSYRPRAKSGSGKSGSGALQAHGRHWGSMENEGCHRCGTLGHKALWCIMDMPDDVKKWCLNRKEERSHFADSDEEVTNVVRDESSSFAYVSSASGFRSQSPLHLDSSDAWERAYNTFEYVDTL</sequence>
<keyword evidence="3" id="KW-1185">Reference proteome</keyword>
<feature type="region of interest" description="Disordered" evidence="1">
    <location>
        <begin position="226"/>
        <end position="250"/>
    </location>
</feature>
<proteinExistence type="predicted"/>
<comment type="caution">
    <text evidence="2">The sequence shown here is derived from an EMBL/GenBank/DDBJ whole genome shotgun (WGS) entry which is preliminary data.</text>
</comment>
<dbReference type="Proteomes" id="UP001465976">
    <property type="component" value="Unassembled WGS sequence"/>
</dbReference>
<evidence type="ECO:0000256" key="1">
    <source>
        <dbReference type="SAM" id="MobiDB-lite"/>
    </source>
</evidence>
<gene>
    <name evidence="2" type="ORF">V5O48_018351</name>
</gene>
<evidence type="ECO:0008006" key="4">
    <source>
        <dbReference type="Google" id="ProtNLM"/>
    </source>
</evidence>
<accession>A0ABR3ELE9</accession>
<protein>
    <recommendedName>
        <fullName evidence="4">CCHC-type domain-containing protein</fullName>
    </recommendedName>
</protein>
<dbReference type="Pfam" id="PF14223">
    <property type="entry name" value="Retrotran_gag_2"/>
    <property type="match status" value="1"/>
</dbReference>
<evidence type="ECO:0000313" key="2">
    <source>
        <dbReference type="EMBL" id="KAL0563712.1"/>
    </source>
</evidence>
<reference evidence="2 3" key="1">
    <citation type="submission" date="2024-02" db="EMBL/GenBank/DDBJ databases">
        <title>A draft genome for the cacao thread blight pathogen Marasmius crinis-equi.</title>
        <authorList>
            <person name="Cohen S.P."/>
            <person name="Baruah I.K."/>
            <person name="Amoako-Attah I."/>
            <person name="Bukari Y."/>
            <person name="Meinhardt L.W."/>
            <person name="Bailey B.A."/>
        </authorList>
    </citation>
    <scope>NUCLEOTIDE SEQUENCE [LARGE SCALE GENOMIC DNA]</scope>
    <source>
        <strain evidence="2 3">GH-76</strain>
    </source>
</reference>
<dbReference type="PANTHER" id="PTHR47481:SF7">
    <property type="entry name" value="CCHC-TYPE DOMAIN-CONTAINING PROTEIN"/>
    <property type="match status" value="1"/>
</dbReference>